<organism evidence="7 8">
    <name type="scientific">Panagrellus redivivus</name>
    <name type="common">Microworm</name>
    <dbReference type="NCBI Taxonomy" id="6233"/>
    <lineage>
        <taxon>Eukaryota</taxon>
        <taxon>Metazoa</taxon>
        <taxon>Ecdysozoa</taxon>
        <taxon>Nematoda</taxon>
        <taxon>Chromadorea</taxon>
        <taxon>Rhabditida</taxon>
        <taxon>Tylenchina</taxon>
        <taxon>Panagrolaimomorpha</taxon>
        <taxon>Panagrolaimoidea</taxon>
        <taxon>Panagrolaimidae</taxon>
        <taxon>Panagrellus</taxon>
    </lineage>
</organism>
<evidence type="ECO:0000256" key="4">
    <source>
        <dbReference type="ARBA" id="ARBA00023136"/>
    </source>
</evidence>
<keyword evidence="7" id="KW-1185">Reference proteome</keyword>
<feature type="transmembrane region" description="Helical" evidence="6">
    <location>
        <begin position="173"/>
        <end position="191"/>
    </location>
</feature>
<name>A0A7E4V3A2_PANRE</name>
<evidence type="ECO:0000256" key="5">
    <source>
        <dbReference type="SAM" id="MobiDB-lite"/>
    </source>
</evidence>
<evidence type="ECO:0000313" key="8">
    <source>
        <dbReference type="WBParaSite" id="Pan_g16090.t1"/>
    </source>
</evidence>
<feature type="transmembrane region" description="Helical" evidence="6">
    <location>
        <begin position="227"/>
        <end position="251"/>
    </location>
</feature>
<evidence type="ECO:0000256" key="1">
    <source>
        <dbReference type="ARBA" id="ARBA00004141"/>
    </source>
</evidence>
<dbReference type="GO" id="GO:0016020">
    <property type="term" value="C:membrane"/>
    <property type="evidence" value="ECO:0007669"/>
    <property type="project" value="UniProtKB-SubCell"/>
</dbReference>
<accession>A0A7E4V3A2</accession>
<dbReference type="PANTHER" id="PTHR24064">
    <property type="entry name" value="SOLUTE CARRIER FAMILY 22 MEMBER"/>
    <property type="match status" value="1"/>
</dbReference>
<feature type="transmembrane region" description="Helical" evidence="6">
    <location>
        <begin position="374"/>
        <end position="396"/>
    </location>
</feature>
<dbReference type="WBParaSite" id="Pan_g16090.t1">
    <property type="protein sequence ID" value="Pan_g16090.t1"/>
    <property type="gene ID" value="Pan_g16090"/>
</dbReference>
<dbReference type="InterPro" id="IPR005828">
    <property type="entry name" value="MFS_sugar_transport-like"/>
</dbReference>
<dbReference type="Proteomes" id="UP000492821">
    <property type="component" value="Unassembled WGS sequence"/>
</dbReference>
<dbReference type="GO" id="GO:0022857">
    <property type="term" value="F:transmembrane transporter activity"/>
    <property type="evidence" value="ECO:0007669"/>
    <property type="project" value="InterPro"/>
</dbReference>
<feature type="region of interest" description="Disordered" evidence="5">
    <location>
        <begin position="580"/>
        <end position="600"/>
    </location>
</feature>
<keyword evidence="2 6" id="KW-0812">Transmembrane</keyword>
<dbReference type="Gene3D" id="1.20.1250.20">
    <property type="entry name" value="MFS general substrate transporter like domains"/>
    <property type="match status" value="1"/>
</dbReference>
<comment type="subcellular location">
    <subcellularLocation>
        <location evidence="1">Membrane</location>
        <topology evidence="1">Multi-pass membrane protein</topology>
    </subcellularLocation>
</comment>
<evidence type="ECO:0000256" key="6">
    <source>
        <dbReference type="SAM" id="Phobius"/>
    </source>
</evidence>
<reference evidence="7" key="1">
    <citation type="journal article" date="2013" name="Genetics">
        <title>The draft genome and transcriptome of Panagrellus redivivus are shaped by the harsh demands of a free-living lifestyle.</title>
        <authorList>
            <person name="Srinivasan J."/>
            <person name="Dillman A.R."/>
            <person name="Macchietto M.G."/>
            <person name="Heikkinen L."/>
            <person name="Lakso M."/>
            <person name="Fracchia K.M."/>
            <person name="Antoshechkin I."/>
            <person name="Mortazavi A."/>
            <person name="Wong G."/>
            <person name="Sternberg P.W."/>
        </authorList>
    </citation>
    <scope>NUCLEOTIDE SEQUENCE [LARGE SCALE GENOMIC DNA]</scope>
    <source>
        <strain evidence="7">MT8872</strain>
    </source>
</reference>
<feature type="transmembrane region" description="Helical" evidence="6">
    <location>
        <begin position="534"/>
        <end position="552"/>
    </location>
</feature>
<feature type="transmembrane region" description="Helical" evidence="6">
    <location>
        <begin position="438"/>
        <end position="456"/>
    </location>
</feature>
<evidence type="ECO:0000256" key="2">
    <source>
        <dbReference type="ARBA" id="ARBA00022692"/>
    </source>
</evidence>
<keyword evidence="4 6" id="KW-0472">Membrane</keyword>
<dbReference type="Pfam" id="PF00083">
    <property type="entry name" value="Sugar_tr"/>
    <property type="match status" value="1"/>
</dbReference>
<dbReference type="SUPFAM" id="SSF103473">
    <property type="entry name" value="MFS general substrate transporter"/>
    <property type="match status" value="1"/>
</dbReference>
<evidence type="ECO:0000313" key="7">
    <source>
        <dbReference type="Proteomes" id="UP000492821"/>
    </source>
</evidence>
<sequence length="600" mass="66742">MTRPIDIDEIPDGPHNVDETEPAVILENTVVYDDLPIGSCDPFADQLTDLITDVNNVEDGPTKAQDGSMLNIDKIFKSMKSYGRYQVYFFVACQILSISSAMRSVAAFYKLGRLVPGYECHDELNSWSYSADEVRQQSTLVCSLIQNCTNLLTNSQWHSMYEEFQWVCGQDHFLATVQSLTPIGTFMSYMVSGHISDRFGRKTVIMVGKAYSIFSGIACALSPSFKIYLIFTFIGTFIGPISASASFSLIVESVNPKYRLIQGFAFQFSVGYMLAGLLAPLFGHWRIHLLISSLIGVPAFFMLFMLEESPRFLLQKKRFAEAAAVLTRIAKFNGKKVVFSEEEMKRIYDASDDAKTQKAKHYTAVDLFSTPKMAMYAISQIVTGMAMNVINDVFFYNIQDLSGSPFMNIFWSGALRLWTPFVAYGLENGRIVIGRRKLLLLSQGIVCLLLTSMFLIDVMSLGGTARVIGTMAVLVGHTLEFGLVWIAYKLYTTELFPTCVRSIALSTFSCTSLLGSIATPQLTYLSKYWHPAPYSGATLITLLSVGFAAKFLPETHFVALPDTVGQATNRQKLYREGKGQTTKINGNMPEENVPLAKNSS</sequence>
<dbReference type="InterPro" id="IPR036259">
    <property type="entry name" value="MFS_trans_sf"/>
</dbReference>
<feature type="transmembrane region" description="Helical" evidence="6">
    <location>
        <begin position="503"/>
        <end position="522"/>
    </location>
</feature>
<protein>
    <submittedName>
        <fullName evidence="8">MFS domain-containing protein</fullName>
    </submittedName>
</protein>
<feature type="transmembrane region" description="Helical" evidence="6">
    <location>
        <begin position="263"/>
        <end position="281"/>
    </location>
</feature>
<proteinExistence type="predicted"/>
<feature type="transmembrane region" description="Helical" evidence="6">
    <location>
        <begin position="287"/>
        <end position="306"/>
    </location>
</feature>
<keyword evidence="3 6" id="KW-1133">Transmembrane helix</keyword>
<reference evidence="8" key="2">
    <citation type="submission" date="2020-10" db="UniProtKB">
        <authorList>
            <consortium name="WormBaseParasite"/>
        </authorList>
    </citation>
    <scope>IDENTIFICATION</scope>
</reference>
<feature type="transmembrane region" description="Helical" evidence="6">
    <location>
        <begin position="468"/>
        <end position="491"/>
    </location>
</feature>
<dbReference type="AlphaFoldDB" id="A0A7E4V3A2"/>
<evidence type="ECO:0000256" key="3">
    <source>
        <dbReference type="ARBA" id="ARBA00022989"/>
    </source>
</evidence>
<feature type="transmembrane region" description="Helical" evidence="6">
    <location>
        <begin position="87"/>
        <end position="109"/>
    </location>
</feature>